<dbReference type="InterPro" id="IPR013096">
    <property type="entry name" value="Cupin_2"/>
</dbReference>
<evidence type="ECO:0000313" key="3">
    <source>
        <dbReference type="Proteomes" id="UP000032679"/>
    </source>
</evidence>
<dbReference type="STRING" id="1231623.Tasa_028_085"/>
<organism evidence="2 3">
    <name type="scientific">Tanticharoenia sakaeratensis NBRC 103193</name>
    <dbReference type="NCBI Taxonomy" id="1231623"/>
    <lineage>
        <taxon>Bacteria</taxon>
        <taxon>Pseudomonadati</taxon>
        <taxon>Pseudomonadota</taxon>
        <taxon>Alphaproteobacteria</taxon>
        <taxon>Acetobacterales</taxon>
        <taxon>Acetobacteraceae</taxon>
        <taxon>Tanticharoenia</taxon>
    </lineage>
</organism>
<feature type="domain" description="Cupin type-2" evidence="1">
    <location>
        <begin position="71"/>
        <end position="137"/>
    </location>
</feature>
<protein>
    <submittedName>
        <fullName evidence="2">Cupin 2 barrel domain-containing protein</fullName>
    </submittedName>
</protein>
<comment type="caution">
    <text evidence="2">The sequence shown here is derived from an EMBL/GenBank/DDBJ whole genome shotgun (WGS) entry which is preliminary data.</text>
</comment>
<evidence type="ECO:0000259" key="1">
    <source>
        <dbReference type="Pfam" id="PF07883"/>
    </source>
</evidence>
<sequence length="158" mass="16938">MHQSPSDHRDRLPIGTLVGAALATLAITAAADAQTVQSGHKDTLIEATKSWNGKPYTGYPKGQPELTQIRLTIEPHSALPWHTHPYPNVGYVLKGALTIHDKASGKTETFHEGQSFAESVDDAHRGEAGNQETVVLLTYAGTPGTPPTIPLPGQKPEY</sequence>
<name>A0A0D6MN48_9PROT</name>
<reference evidence="2 3" key="1">
    <citation type="submission" date="2012-10" db="EMBL/GenBank/DDBJ databases">
        <title>Genome sequencing of Tanticharoenia sakaeratensis NBRC 103193.</title>
        <authorList>
            <person name="Azuma Y."/>
            <person name="Hadano H."/>
            <person name="Hirakawa H."/>
            <person name="Matsushita K."/>
        </authorList>
    </citation>
    <scope>NUCLEOTIDE SEQUENCE [LARGE SCALE GENOMIC DNA]</scope>
    <source>
        <strain evidence="2 3">NBRC 103193</strain>
    </source>
</reference>
<dbReference type="OrthoDB" id="287220at2"/>
<dbReference type="Pfam" id="PF07883">
    <property type="entry name" value="Cupin_2"/>
    <property type="match status" value="1"/>
</dbReference>
<dbReference type="Gene3D" id="2.60.120.10">
    <property type="entry name" value="Jelly Rolls"/>
    <property type="match status" value="1"/>
</dbReference>
<dbReference type="Proteomes" id="UP000032679">
    <property type="component" value="Unassembled WGS sequence"/>
</dbReference>
<dbReference type="SUPFAM" id="SSF51182">
    <property type="entry name" value="RmlC-like cupins"/>
    <property type="match status" value="1"/>
</dbReference>
<dbReference type="AlphaFoldDB" id="A0A0D6MN48"/>
<dbReference type="EMBL" id="BALE01000028">
    <property type="protein sequence ID" value="GAN54718.1"/>
    <property type="molecule type" value="Genomic_DNA"/>
</dbReference>
<keyword evidence="3" id="KW-1185">Reference proteome</keyword>
<dbReference type="CDD" id="cd02236">
    <property type="entry name" value="cupin_CV2614-like"/>
    <property type="match status" value="1"/>
</dbReference>
<dbReference type="InterPro" id="IPR014710">
    <property type="entry name" value="RmlC-like_jellyroll"/>
</dbReference>
<proteinExistence type="predicted"/>
<accession>A0A0D6MN48</accession>
<dbReference type="InterPro" id="IPR011051">
    <property type="entry name" value="RmlC_Cupin_sf"/>
</dbReference>
<evidence type="ECO:0000313" key="2">
    <source>
        <dbReference type="EMBL" id="GAN54718.1"/>
    </source>
</evidence>
<gene>
    <name evidence="2" type="ORF">Tasa_028_085</name>
</gene>